<evidence type="ECO:0000256" key="1">
    <source>
        <dbReference type="ARBA" id="ARBA00001964"/>
    </source>
</evidence>
<protein>
    <recommendedName>
        <fullName evidence="2">3-methyl-2-oxobutanoate dehydrogenase (2-methylpropanoyl-transferring)</fullName>
        <ecNumber evidence="2">1.2.4.4</ecNumber>
    </recommendedName>
</protein>
<feature type="compositionally biased region" description="Basic and acidic residues" evidence="5">
    <location>
        <begin position="1166"/>
        <end position="1199"/>
    </location>
</feature>
<feature type="compositionally biased region" description="Basic and acidic residues" evidence="5">
    <location>
        <begin position="1080"/>
        <end position="1091"/>
    </location>
</feature>
<feature type="compositionally biased region" description="Polar residues" evidence="5">
    <location>
        <begin position="999"/>
        <end position="1011"/>
    </location>
</feature>
<feature type="region of interest" description="Disordered" evidence="5">
    <location>
        <begin position="975"/>
        <end position="1011"/>
    </location>
</feature>
<dbReference type="SMART" id="SM00861">
    <property type="entry name" value="Transket_pyr"/>
    <property type="match status" value="1"/>
</dbReference>
<dbReference type="Pfam" id="PF02780">
    <property type="entry name" value="Transketolase_C"/>
    <property type="match status" value="1"/>
</dbReference>
<evidence type="ECO:0000313" key="7">
    <source>
        <dbReference type="EMBL" id="KAG2229409.1"/>
    </source>
</evidence>
<dbReference type="Gene3D" id="3.80.10.10">
    <property type="entry name" value="Ribonuclease Inhibitor"/>
    <property type="match status" value="1"/>
</dbReference>
<dbReference type="GO" id="GO:0007584">
    <property type="term" value="P:response to nutrient"/>
    <property type="evidence" value="ECO:0007669"/>
    <property type="project" value="TreeGrafter"/>
</dbReference>
<feature type="domain" description="Transketolase-like pyrimidine-binding" evidence="6">
    <location>
        <begin position="617"/>
        <end position="805"/>
    </location>
</feature>
<dbReference type="SUPFAM" id="SSF52047">
    <property type="entry name" value="RNI-like"/>
    <property type="match status" value="1"/>
</dbReference>
<dbReference type="CDD" id="cd07036">
    <property type="entry name" value="TPP_PYR_E1-PDHc-beta_like"/>
    <property type="match status" value="1"/>
</dbReference>
<organism evidence="7 8">
    <name type="scientific">Thamnidium elegans</name>
    <dbReference type="NCBI Taxonomy" id="101142"/>
    <lineage>
        <taxon>Eukaryota</taxon>
        <taxon>Fungi</taxon>
        <taxon>Fungi incertae sedis</taxon>
        <taxon>Mucoromycota</taxon>
        <taxon>Mucoromycotina</taxon>
        <taxon>Mucoromycetes</taxon>
        <taxon>Mucorales</taxon>
        <taxon>Mucorineae</taxon>
        <taxon>Mucoraceae</taxon>
        <taxon>Thamnidium</taxon>
    </lineage>
</organism>
<dbReference type="EMBL" id="JAEPRE010000276">
    <property type="protein sequence ID" value="KAG2229409.1"/>
    <property type="molecule type" value="Genomic_DNA"/>
</dbReference>
<feature type="compositionally biased region" description="Acidic residues" evidence="5">
    <location>
        <begin position="975"/>
        <end position="985"/>
    </location>
</feature>
<dbReference type="SUPFAM" id="SSF52518">
    <property type="entry name" value="Thiamin diphosphate-binding fold (THDP-binding)"/>
    <property type="match status" value="1"/>
</dbReference>
<accession>A0A8H7SFG2</accession>
<feature type="compositionally biased region" description="Basic and acidic residues" evidence="5">
    <location>
        <begin position="1122"/>
        <end position="1134"/>
    </location>
</feature>
<dbReference type="EC" id="1.2.4.4" evidence="2"/>
<dbReference type="Pfam" id="PF02779">
    <property type="entry name" value="Transket_pyr"/>
    <property type="match status" value="1"/>
</dbReference>
<comment type="cofactor">
    <cofactor evidence="1">
        <name>thiamine diphosphate</name>
        <dbReference type="ChEBI" id="CHEBI:58937"/>
    </cofactor>
</comment>
<feature type="compositionally biased region" description="Polar residues" evidence="5">
    <location>
        <begin position="1201"/>
        <end position="1210"/>
    </location>
</feature>
<dbReference type="PANTHER" id="PTHR42980:SF1">
    <property type="entry name" value="2-OXOISOVALERATE DEHYDROGENASE SUBUNIT BETA, MITOCHONDRIAL"/>
    <property type="match status" value="1"/>
</dbReference>
<dbReference type="PANTHER" id="PTHR42980">
    <property type="entry name" value="2-OXOISOVALERATE DEHYDROGENASE SUBUNIT BETA-RELATED"/>
    <property type="match status" value="1"/>
</dbReference>
<feature type="compositionally biased region" description="Basic and acidic residues" evidence="5">
    <location>
        <begin position="1142"/>
        <end position="1158"/>
    </location>
</feature>
<evidence type="ECO:0000259" key="6">
    <source>
        <dbReference type="SMART" id="SM00861"/>
    </source>
</evidence>
<evidence type="ECO:0000256" key="4">
    <source>
        <dbReference type="ARBA" id="ARBA00051764"/>
    </source>
</evidence>
<dbReference type="FunFam" id="3.40.50.920:FF:000001">
    <property type="entry name" value="Pyruvate dehydrogenase E1 beta subunit"/>
    <property type="match status" value="1"/>
</dbReference>
<keyword evidence="8" id="KW-1185">Reference proteome</keyword>
<comment type="catalytic activity">
    <reaction evidence="4">
        <text>N(6)-[(R)-lipoyl]-L-lysyl-[protein] + 3-methyl-2-oxobutanoate + H(+) = N(6)-[(R)-S(8)-2-methylpropanoyldihydrolipoyl]-L-lysyl-[protein] + CO2</text>
        <dbReference type="Rhea" id="RHEA:13457"/>
        <dbReference type="Rhea" id="RHEA-COMP:10474"/>
        <dbReference type="Rhea" id="RHEA-COMP:10497"/>
        <dbReference type="ChEBI" id="CHEBI:11851"/>
        <dbReference type="ChEBI" id="CHEBI:15378"/>
        <dbReference type="ChEBI" id="CHEBI:16526"/>
        <dbReference type="ChEBI" id="CHEBI:83099"/>
        <dbReference type="ChEBI" id="CHEBI:83142"/>
        <dbReference type="EC" id="1.2.4.4"/>
    </reaction>
    <physiologicalReaction direction="left-to-right" evidence="4">
        <dbReference type="Rhea" id="RHEA:13458"/>
    </physiologicalReaction>
</comment>
<dbReference type="InterPro" id="IPR029061">
    <property type="entry name" value="THDP-binding"/>
</dbReference>
<evidence type="ECO:0000313" key="8">
    <source>
        <dbReference type="Proteomes" id="UP000613177"/>
    </source>
</evidence>
<dbReference type="Proteomes" id="UP000613177">
    <property type="component" value="Unassembled WGS sequence"/>
</dbReference>
<dbReference type="GO" id="GO:0009083">
    <property type="term" value="P:branched-chain amino acid catabolic process"/>
    <property type="evidence" value="ECO:0007669"/>
    <property type="project" value="TreeGrafter"/>
</dbReference>
<dbReference type="Gene3D" id="3.40.50.970">
    <property type="match status" value="1"/>
</dbReference>
<feature type="region of interest" description="Disordered" evidence="5">
    <location>
        <begin position="1026"/>
        <end position="1210"/>
    </location>
</feature>
<dbReference type="Gene3D" id="3.40.50.920">
    <property type="match status" value="1"/>
</dbReference>
<dbReference type="FunFam" id="3.40.50.970:FF:000001">
    <property type="entry name" value="Pyruvate dehydrogenase E1 beta subunit"/>
    <property type="match status" value="1"/>
</dbReference>
<evidence type="ECO:0000256" key="3">
    <source>
        <dbReference type="ARBA" id="ARBA00023002"/>
    </source>
</evidence>
<gene>
    <name evidence="7" type="ORF">INT48_000972</name>
</gene>
<proteinExistence type="predicted"/>
<dbReference type="InterPro" id="IPR033248">
    <property type="entry name" value="Transketolase_C"/>
</dbReference>
<dbReference type="InterPro" id="IPR009014">
    <property type="entry name" value="Transketo_C/PFOR_II"/>
</dbReference>
<keyword evidence="3" id="KW-0560">Oxidoreductase</keyword>
<dbReference type="SUPFAM" id="SSF52922">
    <property type="entry name" value="TK C-terminal domain-like"/>
    <property type="match status" value="1"/>
</dbReference>
<reference evidence="7" key="1">
    <citation type="submission" date="2021-01" db="EMBL/GenBank/DDBJ databases">
        <title>Metabolic potential, ecology and presence of endohyphal bacteria is reflected in genomic diversity of Mucoromycotina.</title>
        <authorList>
            <person name="Muszewska A."/>
            <person name="Okrasinska A."/>
            <person name="Steczkiewicz K."/>
            <person name="Drgas O."/>
            <person name="Orlowska M."/>
            <person name="Perlinska-Lenart U."/>
            <person name="Aleksandrzak-Piekarczyk T."/>
            <person name="Szatraj K."/>
            <person name="Zielenkiewicz U."/>
            <person name="Pilsyk S."/>
            <person name="Malc E."/>
            <person name="Mieczkowski P."/>
            <person name="Kruszewska J.S."/>
            <person name="Biernat P."/>
            <person name="Pawlowska J."/>
        </authorList>
    </citation>
    <scope>NUCLEOTIDE SEQUENCE</scope>
    <source>
        <strain evidence="7">WA0000018081</strain>
    </source>
</reference>
<dbReference type="InterPro" id="IPR005475">
    <property type="entry name" value="Transketolase-like_Pyr-bd"/>
</dbReference>
<evidence type="ECO:0000256" key="2">
    <source>
        <dbReference type="ARBA" id="ARBA00012277"/>
    </source>
</evidence>
<feature type="compositionally biased region" description="Basic residues" evidence="5">
    <location>
        <begin position="1037"/>
        <end position="1060"/>
    </location>
</feature>
<dbReference type="GO" id="GO:0003863">
    <property type="term" value="F:branched-chain 2-oxo acid dehydrogenase activity"/>
    <property type="evidence" value="ECO:0007669"/>
    <property type="project" value="UniProtKB-EC"/>
</dbReference>
<evidence type="ECO:0000256" key="5">
    <source>
        <dbReference type="SAM" id="MobiDB-lite"/>
    </source>
</evidence>
<comment type="caution">
    <text evidence="7">The sequence shown here is derived from an EMBL/GenBank/DDBJ whole genome shotgun (WGS) entry which is preliminary data.</text>
</comment>
<name>A0A8H7SFG2_9FUNG</name>
<dbReference type="InterPro" id="IPR032675">
    <property type="entry name" value="LRR_dom_sf"/>
</dbReference>
<sequence length="1210" mass="138496">MYLPAEIIKQVGEYLTLPEQGSCIRVCYAWYGPFLDLLYTKVHIRSRNQFRLFYSTIQASRQIEDPLGDHVKELTFAYDTGTHKEPHAVGITRDELESFPDLFRHLQVLDFEPKLWKYMRYSDKLSNMKQLKRLPTITKQSLFQPIIDNLASQLTYLSLGGESLDYILNNNLITSIWTRMPKLERLEIQGNNHVNLNVKMLMALGAQLPRLKHLVLGCVTLPLDEHDMGSTTTFPLFTSAVSLTLKDVHLKNWKMITFLSLAFYHVEVLDFDVTFDWFYNENVTIELYEQSMDACMGFAQLCIFLKKIIFRKISTSVFPFPYDAFFQEIADIHSNNVKVEMTDYAWWSTIDPVSSFKSVTVQTGLLSKANLKWSWTGKKTDISLFRNFKLCKHLTELKLDCDIQLKNGIRLDLLLENVVQLEKLHLLNVLVTTIIRMPDHRFKSIKLNSLHLNPGGSRGKSEIPISLLSFYESTRYNRQIERKKETAPEMWRFYHIHKTPHVKKQLRRLSTKEAAVIANFEMNEKKWKIVKNSSARKSFQDEKLWEKDIQFGAILLLLLKPLVLNSSRSYAATAVQANDGIQQGVAYSNLLKREPTEAFRSPELAHMSANNSETKKMNLFQAVNDAMSIALTTDEKAVVFGEDVSFGGVFRATSGLAEQFGRDRVFNTPLTEQGIAGFAVGMASVGHTAIAEIQFADYIFPAFDQLVNEAAKFRYRSGNQFNVGGLTIRSPSSAVGHGGHYHSQSPEAFFTHCPGLKVVTPRSPIQAKVEEVPVADYELPLGKAEVIKKGTDVTVIGYGSQIYTLENAIQLAEKNMPGLSCELIDLRTIMPWDVETVVESVRKTGRLVVSHEAPKTAGVGAEIASTVMENCFLNLEAPIQRVCGWDTPFPLVYEKFYVPSVRGGKDQFNWDDVKGDKHRENYLGHSLMAPVGRWQKGKDLTWYAKDGKDDTKAKANAAELARIKEAEAEAMAIALDDDSDDDDQPQTDATEKGLGFGKSSRTPGATGSNAVEVLNNNNRSFAATVAPSAAETIHDEHKKKKKSHKKHHKHKSDKKKHNRHHSDDEEEDERSSRHHRRHHSPDEKRRSRRNDDDDISRKRRRSPRADRHEDDEERHSHKRDSRRRERSSSKSRRDSPRRRRDSPRDRHDSPRYRRDSPRGRRNSPRGRRESPRARYDSPRNHRDTSRDRHEPLPPPKERSLSPFSKRQTLE</sequence>
<dbReference type="AlphaFoldDB" id="A0A8H7SFG2"/>
<dbReference type="GO" id="GO:0006091">
    <property type="term" value="P:generation of precursor metabolites and energy"/>
    <property type="evidence" value="ECO:0007669"/>
    <property type="project" value="UniProtKB-ARBA"/>
</dbReference>